<evidence type="ECO:0000256" key="4">
    <source>
        <dbReference type="RuleBase" id="RU003719"/>
    </source>
</evidence>
<dbReference type="InterPro" id="IPR006140">
    <property type="entry name" value="D-isomer_DH_NAD-bd"/>
</dbReference>
<comment type="similarity">
    <text evidence="1 4">Belongs to the D-isomer specific 2-hydroxyacid dehydrogenase family.</text>
</comment>
<evidence type="ECO:0000256" key="1">
    <source>
        <dbReference type="ARBA" id="ARBA00005854"/>
    </source>
</evidence>
<evidence type="ECO:0000313" key="8">
    <source>
        <dbReference type="Proteomes" id="UP001596022"/>
    </source>
</evidence>
<feature type="domain" description="D-isomer specific 2-hydroxyacid dehydrogenase catalytic" evidence="5">
    <location>
        <begin position="22"/>
        <end position="318"/>
    </location>
</feature>
<gene>
    <name evidence="7" type="ORF">ACFO4N_11095</name>
</gene>
<organism evidence="7 8">
    <name type="scientific">Camelliibacillus cellulosilyticus</name>
    <dbReference type="NCBI Taxonomy" id="2174486"/>
    <lineage>
        <taxon>Bacteria</taxon>
        <taxon>Bacillati</taxon>
        <taxon>Bacillota</taxon>
        <taxon>Bacilli</taxon>
        <taxon>Bacillales</taxon>
        <taxon>Sporolactobacillaceae</taxon>
        <taxon>Camelliibacillus</taxon>
    </lineage>
</organism>
<keyword evidence="8" id="KW-1185">Reference proteome</keyword>
<evidence type="ECO:0000313" key="7">
    <source>
        <dbReference type="EMBL" id="MFC4619259.1"/>
    </source>
</evidence>
<dbReference type="InterPro" id="IPR036291">
    <property type="entry name" value="NAD(P)-bd_dom_sf"/>
</dbReference>
<dbReference type="SUPFAM" id="SSF51735">
    <property type="entry name" value="NAD(P)-binding Rossmann-fold domains"/>
    <property type="match status" value="1"/>
</dbReference>
<dbReference type="RefSeq" id="WP_376846359.1">
    <property type="nucleotide sequence ID" value="NZ_JBHSFW010000007.1"/>
</dbReference>
<dbReference type="PANTHER" id="PTHR43333">
    <property type="entry name" value="2-HACID_DH_C DOMAIN-CONTAINING PROTEIN"/>
    <property type="match status" value="1"/>
</dbReference>
<evidence type="ECO:0000259" key="5">
    <source>
        <dbReference type="Pfam" id="PF00389"/>
    </source>
</evidence>
<name>A0ABV9GLZ2_9BACL</name>
<dbReference type="EMBL" id="JBHSFW010000007">
    <property type="protein sequence ID" value="MFC4619259.1"/>
    <property type="molecule type" value="Genomic_DNA"/>
</dbReference>
<dbReference type="Gene3D" id="3.40.50.720">
    <property type="entry name" value="NAD(P)-binding Rossmann-like Domain"/>
    <property type="match status" value="2"/>
</dbReference>
<dbReference type="CDD" id="cd05300">
    <property type="entry name" value="2-Hacid_dh_1"/>
    <property type="match status" value="1"/>
</dbReference>
<protein>
    <submittedName>
        <fullName evidence="7">D-2-hydroxyacid dehydrogenase</fullName>
    </submittedName>
</protein>
<dbReference type="Pfam" id="PF00389">
    <property type="entry name" value="2-Hacid_dh"/>
    <property type="match status" value="1"/>
</dbReference>
<dbReference type="SUPFAM" id="SSF52283">
    <property type="entry name" value="Formate/glycerate dehydrogenase catalytic domain-like"/>
    <property type="match status" value="1"/>
</dbReference>
<proteinExistence type="inferred from homology"/>
<accession>A0ABV9GLZ2</accession>
<reference evidence="8" key="1">
    <citation type="journal article" date="2019" name="Int. J. Syst. Evol. Microbiol.">
        <title>The Global Catalogue of Microorganisms (GCM) 10K type strain sequencing project: providing services to taxonomists for standard genome sequencing and annotation.</title>
        <authorList>
            <consortium name="The Broad Institute Genomics Platform"/>
            <consortium name="The Broad Institute Genome Sequencing Center for Infectious Disease"/>
            <person name="Wu L."/>
            <person name="Ma J."/>
        </authorList>
    </citation>
    <scope>NUCLEOTIDE SEQUENCE [LARGE SCALE GENOMIC DNA]</scope>
    <source>
        <strain evidence="8">CGMCC 1.16306</strain>
    </source>
</reference>
<sequence length="330" mass="37187">MIEKFHKGKKVKNMHVVTSAKIRHDLQDRLRNNFPSIRFSFYNHINDALEALSEADVLITYGEDLSPEMIEQAKQLKWIMVISAGLEKMPFQAIKERSIFVTNARGIHKTPMAEYTLAAMLQSAKNMKQWTKNQVAHIWDKTGVKMTELAGEALAIIGPGAIGSEIARLAKAFGMETYGVNRSGDDVPYIDHIYKLKDIFIPLAKAKYVVSVLPHTVETDHLLGTEHFKAMRNDALFINIGRGKTIDQDALLNALANGWIAEAVLDVFEEEPLPEAHPFWDMDNVTITPHFSSVTSGYQPRAIAIFEENLKQFIEGGTNYINLIDLDRGY</sequence>
<feature type="domain" description="D-isomer specific 2-hydroxyacid dehydrogenase NAD-binding" evidence="6">
    <location>
        <begin position="117"/>
        <end position="291"/>
    </location>
</feature>
<dbReference type="Pfam" id="PF02826">
    <property type="entry name" value="2-Hacid_dh_C"/>
    <property type="match status" value="1"/>
</dbReference>
<evidence type="ECO:0000256" key="3">
    <source>
        <dbReference type="ARBA" id="ARBA00023027"/>
    </source>
</evidence>
<dbReference type="InterPro" id="IPR006139">
    <property type="entry name" value="D-isomer_2_OHA_DH_cat_dom"/>
</dbReference>
<evidence type="ECO:0000256" key="2">
    <source>
        <dbReference type="ARBA" id="ARBA00023002"/>
    </source>
</evidence>
<keyword evidence="2 4" id="KW-0560">Oxidoreductase</keyword>
<evidence type="ECO:0000259" key="6">
    <source>
        <dbReference type="Pfam" id="PF02826"/>
    </source>
</evidence>
<dbReference type="PANTHER" id="PTHR43333:SF1">
    <property type="entry name" value="D-ISOMER SPECIFIC 2-HYDROXYACID DEHYDROGENASE NAD-BINDING DOMAIN-CONTAINING PROTEIN"/>
    <property type="match status" value="1"/>
</dbReference>
<comment type="caution">
    <text evidence="7">The sequence shown here is derived from an EMBL/GenBank/DDBJ whole genome shotgun (WGS) entry which is preliminary data.</text>
</comment>
<dbReference type="Proteomes" id="UP001596022">
    <property type="component" value="Unassembled WGS sequence"/>
</dbReference>
<keyword evidence="3" id="KW-0520">NAD</keyword>